<evidence type="ECO:0000313" key="2">
    <source>
        <dbReference type="Proteomes" id="UP001365128"/>
    </source>
</evidence>
<name>A0ABR1LS17_9PEZI</name>
<evidence type="ECO:0000313" key="1">
    <source>
        <dbReference type="EMBL" id="KAK7537968.1"/>
    </source>
</evidence>
<keyword evidence="2" id="KW-1185">Reference proteome</keyword>
<accession>A0ABR1LS17</accession>
<reference evidence="1 2" key="1">
    <citation type="submission" date="2024-04" db="EMBL/GenBank/DDBJ databases">
        <title>Phyllosticta paracitricarpa is synonymous to the EU quarantine fungus P. citricarpa based on phylogenomic analyses.</title>
        <authorList>
            <consortium name="Lawrence Berkeley National Laboratory"/>
            <person name="Van Ingen-Buijs V.A."/>
            <person name="Van Westerhoven A.C."/>
            <person name="Haridas S."/>
            <person name="Skiadas P."/>
            <person name="Martin F."/>
            <person name="Groenewald J.Z."/>
            <person name="Crous P.W."/>
            <person name="Seidl M.F."/>
        </authorList>
    </citation>
    <scope>NUCLEOTIDE SEQUENCE [LARGE SCALE GENOMIC DNA]</scope>
    <source>
        <strain evidence="1 2">CBS 122670</strain>
    </source>
</reference>
<sequence length="113" mass="12894">MAVPPRPKMIAKLPMRPSNIVSSASPTLTPVTAFDRSTLPDRNVTWLVSVSDDLKKDHQGLMSASFATIWSVLENVDRDIGEATSRRKRRKRKTTIAWRWLKAMGKKFQTRKE</sequence>
<protein>
    <submittedName>
        <fullName evidence="1">Uncharacterized protein</fullName>
    </submittedName>
</protein>
<dbReference type="Proteomes" id="UP001365128">
    <property type="component" value="Unassembled WGS sequence"/>
</dbReference>
<gene>
    <name evidence="1" type="ORF">IWX46DRAFT_643090</name>
</gene>
<organism evidence="1 2">
    <name type="scientific">Phyllosticta citricarpa</name>
    <dbReference type="NCBI Taxonomy" id="55181"/>
    <lineage>
        <taxon>Eukaryota</taxon>
        <taxon>Fungi</taxon>
        <taxon>Dikarya</taxon>
        <taxon>Ascomycota</taxon>
        <taxon>Pezizomycotina</taxon>
        <taxon>Dothideomycetes</taxon>
        <taxon>Dothideomycetes incertae sedis</taxon>
        <taxon>Botryosphaeriales</taxon>
        <taxon>Phyllostictaceae</taxon>
        <taxon>Phyllosticta</taxon>
    </lineage>
</organism>
<dbReference type="EMBL" id="JBBPDW010000031">
    <property type="protein sequence ID" value="KAK7537968.1"/>
    <property type="molecule type" value="Genomic_DNA"/>
</dbReference>
<proteinExistence type="predicted"/>
<comment type="caution">
    <text evidence="1">The sequence shown here is derived from an EMBL/GenBank/DDBJ whole genome shotgun (WGS) entry which is preliminary data.</text>
</comment>